<dbReference type="Gene3D" id="2.10.270.10">
    <property type="entry name" value="Cholin Binding"/>
    <property type="match status" value="1"/>
</dbReference>
<feature type="repeat" description="Cell wall-binding" evidence="4">
    <location>
        <begin position="195"/>
        <end position="214"/>
    </location>
</feature>
<keyword evidence="2" id="KW-0677">Repeat</keyword>
<gene>
    <name evidence="7" type="ORF">OCV65_00585</name>
</gene>
<dbReference type="PROSITE" id="PS51677">
    <property type="entry name" value="NODB"/>
    <property type="match status" value="1"/>
</dbReference>
<dbReference type="EMBL" id="JAOQJV010000001">
    <property type="protein sequence ID" value="MCU6698741.1"/>
    <property type="molecule type" value="Genomic_DNA"/>
</dbReference>
<dbReference type="InterPro" id="IPR050248">
    <property type="entry name" value="Polysacc_deacetylase_ArnD"/>
</dbReference>
<feature type="repeat" description="Cell wall-binding" evidence="4">
    <location>
        <begin position="236"/>
        <end position="255"/>
    </location>
</feature>
<dbReference type="CDD" id="cd10954">
    <property type="entry name" value="CE4_CtAXE_like"/>
    <property type="match status" value="1"/>
</dbReference>
<evidence type="ECO:0000256" key="3">
    <source>
        <dbReference type="ARBA" id="ARBA00022801"/>
    </source>
</evidence>
<dbReference type="SUPFAM" id="SSF88713">
    <property type="entry name" value="Glycoside hydrolase/deacetylase"/>
    <property type="match status" value="1"/>
</dbReference>
<dbReference type="Pfam" id="PF01473">
    <property type="entry name" value="Choline_bind_1"/>
    <property type="match status" value="1"/>
</dbReference>
<reference evidence="7 8" key="1">
    <citation type="journal article" date="2021" name="ISME Commun">
        <title>Automated analysis of genomic sequences facilitates high-throughput and comprehensive description of bacteria.</title>
        <authorList>
            <person name="Hitch T.C.A."/>
        </authorList>
    </citation>
    <scope>NUCLEOTIDE SEQUENCE [LARGE SCALE GENOMIC DNA]</scope>
    <source>
        <strain evidence="7 8">Sanger_02</strain>
    </source>
</reference>
<feature type="transmembrane region" description="Helical" evidence="5">
    <location>
        <begin position="21"/>
        <end position="42"/>
    </location>
</feature>
<sequence length="483" mass="54331">MNNDRLSNRKRRLKQIQRRRQIQRIMAAGILFLMVIGVFQVVRAVGKSRIAQITLQADNQSIMQDEKVPTLTASASCERKKEKKVLDKDKGYTVKDLLKELNSGKDYSIECDADGTKEGKFPIKLILSKELSKKLKSDWDGKANIVVTKGYLTVKNKVGKWKGNKFQKYDGSYVENDFVVSKGKTYYFGSDRKKVSGWQEINGKKYFFTKKGAMESSAWKKDGDHTYYLTENGSAMMGWMKLGDDTYYFDADGIMLTGKQRVGSDKCVFGKDGKLQSKEMKIDPDKPMMALTFDDGPGERTHELLDMLEKYDAHATFFMQGIHVSKYADDVERMKEIGCEIGNHSYDHPQLTGEADGGASQVAKTNELLKQACGQPATVLRPPYGAVNDQVKAAVGMPMILWNIDTLDWKTKDTQSTIDCVLNTADDGDIILMHDIHSSTVDAALQLIPKLIENGYQLVTVSEMAEARDIILENGKVYTDFNK</sequence>
<evidence type="ECO:0000259" key="6">
    <source>
        <dbReference type="PROSITE" id="PS51677"/>
    </source>
</evidence>
<dbReference type="Gene3D" id="3.20.20.370">
    <property type="entry name" value="Glycoside hydrolase/deacetylase"/>
    <property type="match status" value="1"/>
</dbReference>
<dbReference type="Pfam" id="PF19127">
    <property type="entry name" value="Choline_bind_3"/>
    <property type="match status" value="1"/>
</dbReference>
<dbReference type="RefSeq" id="WP_262580559.1">
    <property type="nucleotide sequence ID" value="NZ_JAOQJV010000001.1"/>
</dbReference>
<organism evidence="7 8">
    <name type="scientific">Dorea ammoniilytica</name>
    <dbReference type="NCBI Taxonomy" id="2981788"/>
    <lineage>
        <taxon>Bacteria</taxon>
        <taxon>Bacillati</taxon>
        <taxon>Bacillota</taxon>
        <taxon>Clostridia</taxon>
        <taxon>Lachnospirales</taxon>
        <taxon>Lachnospiraceae</taxon>
        <taxon>Dorea</taxon>
    </lineage>
</organism>
<accession>A0ABT2S2E0</accession>
<keyword evidence="5" id="KW-0812">Transmembrane</keyword>
<feature type="domain" description="NodB homology" evidence="6">
    <location>
        <begin position="287"/>
        <end position="459"/>
    </location>
</feature>
<comment type="caution">
    <text evidence="7">The sequence shown here is derived from an EMBL/GenBank/DDBJ whole genome shotgun (WGS) entry which is preliminary data.</text>
</comment>
<evidence type="ECO:0000256" key="1">
    <source>
        <dbReference type="ARBA" id="ARBA00022723"/>
    </source>
</evidence>
<evidence type="ECO:0000256" key="4">
    <source>
        <dbReference type="PROSITE-ProRule" id="PRU00591"/>
    </source>
</evidence>
<keyword evidence="1" id="KW-0479">Metal-binding</keyword>
<name>A0ABT2S2E0_9FIRM</name>
<dbReference type="SUPFAM" id="SSF69360">
    <property type="entry name" value="Cell wall binding repeat"/>
    <property type="match status" value="1"/>
</dbReference>
<keyword evidence="8" id="KW-1185">Reference proteome</keyword>
<proteinExistence type="predicted"/>
<keyword evidence="5" id="KW-1133">Transmembrane helix</keyword>
<keyword evidence="3" id="KW-0378">Hydrolase</keyword>
<dbReference type="InterPro" id="IPR002509">
    <property type="entry name" value="NODB_dom"/>
</dbReference>
<evidence type="ECO:0000313" key="7">
    <source>
        <dbReference type="EMBL" id="MCU6698741.1"/>
    </source>
</evidence>
<evidence type="ECO:0000256" key="2">
    <source>
        <dbReference type="ARBA" id="ARBA00022737"/>
    </source>
</evidence>
<evidence type="ECO:0000313" key="8">
    <source>
        <dbReference type="Proteomes" id="UP001207605"/>
    </source>
</evidence>
<dbReference type="PROSITE" id="PS51170">
    <property type="entry name" value="CW"/>
    <property type="match status" value="2"/>
</dbReference>
<dbReference type="Proteomes" id="UP001207605">
    <property type="component" value="Unassembled WGS sequence"/>
</dbReference>
<dbReference type="PANTHER" id="PTHR10587">
    <property type="entry name" value="GLYCOSYL TRANSFERASE-RELATED"/>
    <property type="match status" value="1"/>
</dbReference>
<dbReference type="InterPro" id="IPR018337">
    <property type="entry name" value="Cell_wall/Cho-bd_repeat"/>
</dbReference>
<dbReference type="Pfam" id="PF01522">
    <property type="entry name" value="Polysacc_deac_1"/>
    <property type="match status" value="1"/>
</dbReference>
<keyword evidence="5" id="KW-0472">Membrane</keyword>
<dbReference type="PANTHER" id="PTHR10587:SF133">
    <property type="entry name" value="CHITIN DEACETYLASE 1-RELATED"/>
    <property type="match status" value="1"/>
</dbReference>
<dbReference type="InterPro" id="IPR011330">
    <property type="entry name" value="Glyco_hydro/deAcase_b/a-brl"/>
</dbReference>
<protein>
    <submittedName>
        <fullName evidence="7">Polysaccharide deacetylase family protein</fullName>
    </submittedName>
</protein>
<evidence type="ECO:0000256" key="5">
    <source>
        <dbReference type="SAM" id="Phobius"/>
    </source>
</evidence>